<keyword evidence="3" id="KW-1185">Reference proteome</keyword>
<protein>
    <submittedName>
        <fullName evidence="2">Uncharacterized protein</fullName>
    </submittedName>
</protein>
<dbReference type="Proteomes" id="UP000326924">
    <property type="component" value="Unassembled WGS sequence"/>
</dbReference>
<dbReference type="InParanoid" id="A0A5J5EDL8"/>
<feature type="region of interest" description="Disordered" evidence="1">
    <location>
        <begin position="273"/>
        <end position="292"/>
    </location>
</feature>
<evidence type="ECO:0000256" key="1">
    <source>
        <dbReference type="SAM" id="MobiDB-lite"/>
    </source>
</evidence>
<dbReference type="AlphaFoldDB" id="A0A5J5EDL8"/>
<feature type="non-terminal residue" evidence="2">
    <location>
        <position position="384"/>
    </location>
</feature>
<evidence type="ECO:0000313" key="3">
    <source>
        <dbReference type="Proteomes" id="UP000326924"/>
    </source>
</evidence>
<gene>
    <name evidence="2" type="ORF">FN846DRAFT_896060</name>
</gene>
<organism evidence="2 3">
    <name type="scientific">Sphaerosporella brunnea</name>
    <dbReference type="NCBI Taxonomy" id="1250544"/>
    <lineage>
        <taxon>Eukaryota</taxon>
        <taxon>Fungi</taxon>
        <taxon>Dikarya</taxon>
        <taxon>Ascomycota</taxon>
        <taxon>Pezizomycotina</taxon>
        <taxon>Pezizomycetes</taxon>
        <taxon>Pezizales</taxon>
        <taxon>Pyronemataceae</taxon>
        <taxon>Sphaerosporella</taxon>
    </lineage>
</organism>
<comment type="caution">
    <text evidence="2">The sequence shown here is derived from an EMBL/GenBank/DDBJ whole genome shotgun (WGS) entry which is preliminary data.</text>
</comment>
<name>A0A5J5EDL8_9PEZI</name>
<sequence>MNLLFRFRFFEPAAIKALLHSLQPMSQAVTTNREALTVRSVVSEIQTDVCKAHEAMAWLWLSAVAGLRWIEGVEEQRTKGRKVQWITSAELIDSFFCELFPPQLASLWYSIADSVDASHWENLDDTVYLNLRHDSFELIAKMVNARLCMLQAITRPDHEAPWPILLKDEIQYPTTADGWKAYRERYPVCQDSKNFASMFQILEQDGNILEGIHRADKHTSPTPAISGDMDVHSVEASQENTAPISPTMTDHATAAYDDSDLGLSTQAVSNLSKEHRHTDVSTIPSAPLGVPGPTTFDNEDGLDGIFFNDNGNLLSACTYDDEDEPSESQAMYMGLEEHGIDQERIRLISQFLNVDKEADMHAISSFVQLMNPSTEFLCDCHRHP</sequence>
<reference evidence="2 3" key="1">
    <citation type="submission" date="2019-09" db="EMBL/GenBank/DDBJ databases">
        <title>Draft genome of the ectomycorrhizal ascomycete Sphaerosporella brunnea.</title>
        <authorList>
            <consortium name="DOE Joint Genome Institute"/>
            <person name="Benucci G.M."/>
            <person name="Marozzi G."/>
            <person name="Antonielli L."/>
            <person name="Sanchez S."/>
            <person name="Marco P."/>
            <person name="Wang X."/>
            <person name="Falini L.B."/>
            <person name="Barry K."/>
            <person name="Haridas S."/>
            <person name="Lipzen A."/>
            <person name="Labutti K."/>
            <person name="Grigoriev I.V."/>
            <person name="Murat C."/>
            <person name="Martin F."/>
            <person name="Albertini E."/>
            <person name="Donnini D."/>
            <person name="Bonito G."/>
        </authorList>
    </citation>
    <scope>NUCLEOTIDE SEQUENCE [LARGE SCALE GENOMIC DNA]</scope>
    <source>
        <strain evidence="2 3">Sb_GMNB300</strain>
    </source>
</reference>
<accession>A0A5J5EDL8</accession>
<dbReference type="EMBL" id="VXIS01000459">
    <property type="protein sequence ID" value="KAA8893351.1"/>
    <property type="molecule type" value="Genomic_DNA"/>
</dbReference>
<evidence type="ECO:0000313" key="2">
    <source>
        <dbReference type="EMBL" id="KAA8893351.1"/>
    </source>
</evidence>
<proteinExistence type="predicted"/>